<accession>A0A9W7G1I9</accession>
<proteinExistence type="predicted"/>
<protein>
    <submittedName>
        <fullName evidence="1">Uncharacterized protein</fullName>
    </submittedName>
</protein>
<sequence>MNLSYLKYLNSYFKEIGDKYKTLSGNTDVSSLDLQRNVAINAAHSTKYAFHLTRILRCDFFREKLLVSYIRERGIFQGATAFLKLLIKSGVKADHILELQMAIRTLQFLESHGLQLDGNVVPKQVLALTLLLNSPTNGEFICNADNQAKANVVKSIVAGHEADFSTSLRAKMISVLRELQEIAEQPSFQEALDFTTTMSRPNQTYVLSG</sequence>
<comment type="caution">
    <text evidence="1">The sequence shown here is derived from an EMBL/GenBank/DDBJ whole genome shotgun (WGS) entry which is preliminary data.</text>
</comment>
<keyword evidence="2" id="KW-1185">Reference proteome</keyword>
<dbReference type="Proteomes" id="UP001165082">
    <property type="component" value="Unassembled WGS sequence"/>
</dbReference>
<evidence type="ECO:0000313" key="2">
    <source>
        <dbReference type="Proteomes" id="UP001165082"/>
    </source>
</evidence>
<organism evidence="1 2">
    <name type="scientific">Triparma retinervis</name>
    <dbReference type="NCBI Taxonomy" id="2557542"/>
    <lineage>
        <taxon>Eukaryota</taxon>
        <taxon>Sar</taxon>
        <taxon>Stramenopiles</taxon>
        <taxon>Ochrophyta</taxon>
        <taxon>Bolidophyceae</taxon>
        <taxon>Parmales</taxon>
        <taxon>Triparmaceae</taxon>
        <taxon>Triparma</taxon>
    </lineage>
</organism>
<name>A0A9W7G1I9_9STRA</name>
<gene>
    <name evidence="1" type="ORF">TrRE_jg6332</name>
</gene>
<dbReference type="AlphaFoldDB" id="A0A9W7G1I9"/>
<reference evidence="1" key="1">
    <citation type="submission" date="2022-07" db="EMBL/GenBank/DDBJ databases">
        <title>Genome analysis of Parmales, a sister group of diatoms, reveals the evolutionary specialization of diatoms from phago-mixotrophs to photoautotrophs.</title>
        <authorList>
            <person name="Ban H."/>
            <person name="Sato S."/>
            <person name="Yoshikawa S."/>
            <person name="Kazumasa Y."/>
            <person name="Nakamura Y."/>
            <person name="Ichinomiya M."/>
            <person name="Saitoh K."/>
            <person name="Sato N."/>
            <person name="Blanc-Mathieu R."/>
            <person name="Endo H."/>
            <person name="Kuwata A."/>
            <person name="Ogata H."/>
        </authorList>
    </citation>
    <scope>NUCLEOTIDE SEQUENCE</scope>
</reference>
<dbReference type="OrthoDB" id="28230at2759"/>
<dbReference type="EMBL" id="BRXZ01008582">
    <property type="protein sequence ID" value="GMI28314.1"/>
    <property type="molecule type" value="Genomic_DNA"/>
</dbReference>
<evidence type="ECO:0000313" key="1">
    <source>
        <dbReference type="EMBL" id="GMI28314.1"/>
    </source>
</evidence>
<feature type="non-terminal residue" evidence="1">
    <location>
        <position position="209"/>
    </location>
</feature>